<dbReference type="InterPro" id="IPR033985">
    <property type="entry name" value="SusD-like_N"/>
</dbReference>
<comment type="subcellular location">
    <subcellularLocation>
        <location evidence="1">Cell outer membrane</location>
    </subcellularLocation>
</comment>
<keyword evidence="5" id="KW-0998">Cell outer membrane</keyword>
<evidence type="ECO:0000256" key="1">
    <source>
        <dbReference type="ARBA" id="ARBA00004442"/>
    </source>
</evidence>
<proteinExistence type="inferred from homology"/>
<keyword evidence="4" id="KW-0472">Membrane</keyword>
<evidence type="ECO:0000256" key="4">
    <source>
        <dbReference type="ARBA" id="ARBA00023136"/>
    </source>
</evidence>
<evidence type="ECO:0000313" key="8">
    <source>
        <dbReference type="EMBL" id="GAA4808184.1"/>
    </source>
</evidence>
<comment type="caution">
    <text evidence="8">The sequence shown here is derived from an EMBL/GenBank/DDBJ whole genome shotgun (WGS) entry which is preliminary data.</text>
</comment>
<protein>
    <submittedName>
        <fullName evidence="8">RagB/SusD family nutrient uptake outer membrane protein</fullName>
    </submittedName>
</protein>
<dbReference type="SUPFAM" id="SSF48452">
    <property type="entry name" value="TPR-like"/>
    <property type="match status" value="1"/>
</dbReference>
<dbReference type="Pfam" id="PF14322">
    <property type="entry name" value="SusD-like_3"/>
    <property type="match status" value="1"/>
</dbReference>
<organism evidence="8 9">
    <name type="scientific">Olivibacter ginsenosidimutans</name>
    <dbReference type="NCBI Taxonomy" id="1176537"/>
    <lineage>
        <taxon>Bacteria</taxon>
        <taxon>Pseudomonadati</taxon>
        <taxon>Bacteroidota</taxon>
        <taxon>Sphingobacteriia</taxon>
        <taxon>Sphingobacteriales</taxon>
        <taxon>Sphingobacteriaceae</taxon>
        <taxon>Olivibacter</taxon>
    </lineage>
</organism>
<keyword evidence="9" id="KW-1185">Reference proteome</keyword>
<evidence type="ECO:0000256" key="3">
    <source>
        <dbReference type="ARBA" id="ARBA00022729"/>
    </source>
</evidence>
<dbReference type="Pfam" id="PF07980">
    <property type="entry name" value="SusD_RagB"/>
    <property type="match status" value="1"/>
</dbReference>
<dbReference type="InterPro" id="IPR012944">
    <property type="entry name" value="SusD_RagB_dom"/>
</dbReference>
<keyword evidence="3" id="KW-0732">Signal</keyword>
<reference evidence="9" key="1">
    <citation type="journal article" date="2019" name="Int. J. Syst. Evol. Microbiol.">
        <title>The Global Catalogue of Microorganisms (GCM) 10K type strain sequencing project: providing services to taxonomists for standard genome sequencing and annotation.</title>
        <authorList>
            <consortium name="The Broad Institute Genomics Platform"/>
            <consortium name="The Broad Institute Genome Sequencing Center for Infectious Disease"/>
            <person name="Wu L."/>
            <person name="Ma J."/>
        </authorList>
    </citation>
    <scope>NUCLEOTIDE SEQUENCE [LARGE SCALE GENOMIC DNA]</scope>
    <source>
        <strain evidence="9">JCM 18200</strain>
    </source>
</reference>
<evidence type="ECO:0000256" key="2">
    <source>
        <dbReference type="ARBA" id="ARBA00006275"/>
    </source>
</evidence>
<accession>A0ABP9CD93</accession>
<dbReference type="Gene3D" id="1.25.40.390">
    <property type="match status" value="1"/>
</dbReference>
<feature type="domain" description="RagB/SusD" evidence="6">
    <location>
        <begin position="290"/>
        <end position="574"/>
    </location>
</feature>
<dbReference type="Proteomes" id="UP001501411">
    <property type="component" value="Unassembled WGS sequence"/>
</dbReference>
<evidence type="ECO:0000256" key="5">
    <source>
        <dbReference type="ARBA" id="ARBA00023237"/>
    </source>
</evidence>
<dbReference type="InterPro" id="IPR011990">
    <property type="entry name" value="TPR-like_helical_dom_sf"/>
</dbReference>
<dbReference type="RefSeq" id="WP_345235234.1">
    <property type="nucleotide sequence ID" value="NZ_BAABIQ010000044.1"/>
</dbReference>
<comment type="similarity">
    <text evidence="2">Belongs to the SusD family.</text>
</comment>
<feature type="domain" description="SusD-like N-terminal" evidence="7">
    <location>
        <begin position="88"/>
        <end position="241"/>
    </location>
</feature>
<evidence type="ECO:0000313" key="9">
    <source>
        <dbReference type="Proteomes" id="UP001501411"/>
    </source>
</evidence>
<gene>
    <name evidence="8" type="ORF">GCM10023231_41840</name>
</gene>
<dbReference type="PROSITE" id="PS51257">
    <property type="entry name" value="PROKAR_LIPOPROTEIN"/>
    <property type="match status" value="1"/>
</dbReference>
<evidence type="ECO:0000259" key="6">
    <source>
        <dbReference type="Pfam" id="PF07980"/>
    </source>
</evidence>
<name>A0ABP9CD93_9SPHI</name>
<dbReference type="EMBL" id="BAABIQ010000044">
    <property type="protein sequence ID" value="GAA4808184.1"/>
    <property type="molecule type" value="Genomic_DNA"/>
</dbReference>
<evidence type="ECO:0000259" key="7">
    <source>
        <dbReference type="Pfam" id="PF14322"/>
    </source>
</evidence>
<sequence length="574" mass="64449">MEGNKMLSFKHYMLYAASAIAFFAACKNDLTVTPTDRISTSSIESDTVLLEAYITNRYLGARLQDKEGEGTDPGFGRGFEYGLWSSLTDESMYTNDDNTWLIQRGQLSPENTGIAGTFWARSYRSIRECNYALKTLSAIEMSEAHKTRLQGELQFIRAFRYHDLIRNYGRVVLLSDTVYNLSDNLQDPALFDRKSIAEGVQYVADQLTEAAEKLPLDNGAGWLQGRATKGAALALKSRILLYAASPLYNAGTWDAAAQAALEVIALNKYSLYTGGYAKLFITNDNSETIFARYYTKNANHVHLEIANGPNGYGGWGGNTPLQNLVDAYQMTNGLAPFNEDGTVNTASGYDPANPYKNRDPRFTASILYNGTTYRDRTIETFTPGGKDSKDGTDNWNTSKTGYYLRKFINDDYPIVNPWGNAGFQPWNYFRYAEILLNFAEAANEAYGPDVVPAGASMSARQALNLVRSRPGVDMPAIAAGRSQTQFRDDVRYERRVELAFEEHRFYDVRRWKIAETTENIPAYGIEITKNGSTLTYTRKEALSGRLFQTKHYWLPIPRTEIQASNNQLEQNPGY</sequence>